<evidence type="ECO:0008006" key="3">
    <source>
        <dbReference type="Google" id="ProtNLM"/>
    </source>
</evidence>
<sequence>MNWLRGQSSDPSWVRSAEGALCNGLGDVRIDLVWATFTPIECWTIADRFARARGIPFVADIKDNWSDYVPSGLRRLVAGRSAFARSLTANSSAQWPFFPPDRRPREVIYSGYWRDRLDAAPPAGQNPMLTGVFFGRPDLSGYRQLVDAMKTWAEARQRPLRLRFFGARHEEVQGFVPADGASLLRLEARPFLPPERLMDECRRADFNFYVRHPRVAIHHKATELMAAGRPILVWGAETAETRALAERVGVAMYVCRAQDELNDCLDRFSEGYRSPTTDRIQLQWLTWENQATRLLAVFESALKETRIQ</sequence>
<dbReference type="Proteomes" id="UP000010816">
    <property type="component" value="Chromosome"/>
</dbReference>
<organism evidence="1 2">
    <name type="scientific">Thioflavicoccus mobilis 8321</name>
    <dbReference type="NCBI Taxonomy" id="765912"/>
    <lineage>
        <taxon>Bacteria</taxon>
        <taxon>Pseudomonadati</taxon>
        <taxon>Pseudomonadota</taxon>
        <taxon>Gammaproteobacteria</taxon>
        <taxon>Chromatiales</taxon>
        <taxon>Chromatiaceae</taxon>
        <taxon>Thioflavicoccus</taxon>
    </lineage>
</organism>
<proteinExistence type="predicted"/>
<dbReference type="SUPFAM" id="SSF53756">
    <property type="entry name" value="UDP-Glycosyltransferase/glycogen phosphorylase"/>
    <property type="match status" value="1"/>
</dbReference>
<dbReference type="STRING" id="765912.Thimo_0994"/>
<evidence type="ECO:0000313" key="2">
    <source>
        <dbReference type="Proteomes" id="UP000010816"/>
    </source>
</evidence>
<dbReference type="eggNOG" id="COG0438">
    <property type="taxonomic scope" value="Bacteria"/>
</dbReference>
<accession>L0GUZ6</accession>
<gene>
    <name evidence="1" type="ORF">Thimo_0994</name>
</gene>
<dbReference type="RefSeq" id="WP_015279961.1">
    <property type="nucleotide sequence ID" value="NC_019940.1"/>
</dbReference>
<name>L0GUZ6_9GAMM</name>
<evidence type="ECO:0000313" key="1">
    <source>
        <dbReference type="EMBL" id="AGA89816.1"/>
    </source>
</evidence>
<protein>
    <recommendedName>
        <fullName evidence="3">Glycosyltransferase</fullName>
    </recommendedName>
</protein>
<dbReference type="HOGENOM" id="CLU_902948_0_0_6"/>
<dbReference type="EMBL" id="CP003051">
    <property type="protein sequence ID" value="AGA89816.1"/>
    <property type="molecule type" value="Genomic_DNA"/>
</dbReference>
<dbReference type="KEGG" id="tmb:Thimo_0994"/>
<reference evidence="1 2" key="1">
    <citation type="submission" date="2011-09" db="EMBL/GenBank/DDBJ databases">
        <title>Complete sequence of chromosome of Thioflavicoccus mobilis 8321.</title>
        <authorList>
            <consortium name="US DOE Joint Genome Institute"/>
            <person name="Lucas S."/>
            <person name="Han J."/>
            <person name="Lapidus A."/>
            <person name="Cheng J.-F."/>
            <person name="Goodwin L."/>
            <person name="Pitluck S."/>
            <person name="Peters L."/>
            <person name="Ovchinnikova G."/>
            <person name="Lu M."/>
            <person name="Detter J.C."/>
            <person name="Han C."/>
            <person name="Tapia R."/>
            <person name="Land M."/>
            <person name="Hauser L."/>
            <person name="Kyrpides N."/>
            <person name="Ivanova N."/>
            <person name="Pagani I."/>
            <person name="Vogl K."/>
            <person name="Liu Z."/>
            <person name="Imhoff J."/>
            <person name="Thiel V."/>
            <person name="Frigaard N.-U."/>
            <person name="Bryant D."/>
            <person name="Woyke T."/>
        </authorList>
    </citation>
    <scope>NUCLEOTIDE SEQUENCE [LARGE SCALE GENOMIC DNA]</scope>
    <source>
        <strain evidence="1 2">8321</strain>
    </source>
</reference>
<keyword evidence="2" id="KW-1185">Reference proteome</keyword>
<dbReference type="AlphaFoldDB" id="L0GUZ6"/>